<evidence type="ECO:0000313" key="2">
    <source>
        <dbReference type="EMBL" id="AVM42019.1"/>
    </source>
</evidence>
<dbReference type="InterPro" id="IPR005835">
    <property type="entry name" value="NTP_transferase_dom"/>
</dbReference>
<dbReference type="AlphaFoldDB" id="A0A2S0KLY8"/>
<evidence type="ECO:0000313" key="3">
    <source>
        <dbReference type="Proteomes" id="UP000237947"/>
    </source>
</evidence>
<dbReference type="KEGG" id="fsa:C5Q98_01675"/>
<gene>
    <name evidence="2" type="ORF">C5Q98_01675</name>
</gene>
<reference evidence="3" key="1">
    <citation type="submission" date="2018-02" db="EMBL/GenBank/DDBJ databases">
        <authorList>
            <person name="Holder M.E."/>
            <person name="Ajami N.J."/>
            <person name="Petrosino J.F."/>
        </authorList>
    </citation>
    <scope>NUCLEOTIDE SEQUENCE [LARGE SCALE GENOMIC DNA]</scope>
    <source>
        <strain evidence="3">CCUG 47711</strain>
    </source>
</reference>
<accession>A0A2S0KLY8</accession>
<dbReference type="OrthoDB" id="9779926at2"/>
<evidence type="ECO:0000259" key="1">
    <source>
        <dbReference type="Pfam" id="PF00483"/>
    </source>
</evidence>
<feature type="domain" description="Nucleotidyl transferase" evidence="1">
    <location>
        <begin position="7"/>
        <end position="277"/>
    </location>
</feature>
<keyword evidence="2" id="KW-0808">Transferase</keyword>
<name>A0A2S0KLY8_9FIRM</name>
<dbReference type="Proteomes" id="UP000237947">
    <property type="component" value="Chromosome"/>
</dbReference>
<keyword evidence="3" id="KW-1185">Reference proteome</keyword>
<protein>
    <submittedName>
        <fullName evidence="2">Nucleotidyltransferase</fullName>
    </submittedName>
</protein>
<proteinExistence type="predicted"/>
<dbReference type="RefSeq" id="WP_106012005.1">
    <property type="nucleotide sequence ID" value="NZ_CP027226.1"/>
</dbReference>
<sequence>MKKPILVILAAGMGSRYGGLKQVDPIGPSGEAIIDYSIFDAKRAGFETVVFIIKEAIADEFKSRIGDKIAEHMEVRYAYQELDKIPEGFSVPEGREKPWGTGHALICAKDVIDAPFVVINADDFYGRTAYEEIYNYLTSEDAYIDGKLNLSMVGFKLENTVSENGYVSRGVCKTTEDGYLDSIVEYTHIQSFPDGIKYSFDSGETWDDIAASTIVSMNIWGFQEESLVEFEESFKNFLSNSIDNNPQKAELYIPTTIEELIKADKAKVKVLESANKWFGVTYKEDKPDVVASVNALIEAGEYPDNLWN</sequence>
<dbReference type="EMBL" id="CP027226">
    <property type="protein sequence ID" value="AVM42019.1"/>
    <property type="molecule type" value="Genomic_DNA"/>
</dbReference>
<dbReference type="InterPro" id="IPR029044">
    <property type="entry name" value="Nucleotide-diphossugar_trans"/>
</dbReference>
<dbReference type="GO" id="GO:0016740">
    <property type="term" value="F:transferase activity"/>
    <property type="evidence" value="ECO:0007669"/>
    <property type="project" value="UniProtKB-KW"/>
</dbReference>
<dbReference type="Gene3D" id="3.90.550.10">
    <property type="entry name" value="Spore Coat Polysaccharide Biosynthesis Protein SpsA, Chain A"/>
    <property type="match status" value="1"/>
</dbReference>
<dbReference type="SUPFAM" id="SSF53448">
    <property type="entry name" value="Nucleotide-diphospho-sugar transferases"/>
    <property type="match status" value="1"/>
</dbReference>
<organism evidence="2 3">
    <name type="scientific">Fastidiosipila sanguinis</name>
    <dbReference type="NCBI Taxonomy" id="236753"/>
    <lineage>
        <taxon>Bacteria</taxon>
        <taxon>Bacillati</taxon>
        <taxon>Bacillota</taxon>
        <taxon>Clostridia</taxon>
        <taxon>Eubacteriales</taxon>
        <taxon>Oscillospiraceae</taxon>
        <taxon>Fastidiosipila</taxon>
    </lineage>
</organism>
<dbReference type="Pfam" id="PF00483">
    <property type="entry name" value="NTP_transferase"/>
    <property type="match status" value="1"/>
</dbReference>